<gene>
    <name evidence="6" type="ORF">NSE01_05270</name>
</gene>
<keyword evidence="2" id="KW-0597">Phosphoprotein</keyword>
<evidence type="ECO:0000256" key="2">
    <source>
        <dbReference type="PROSITE-ProRule" id="PRU00169"/>
    </source>
</evidence>
<name>A0A512AG60_9SPHN</name>
<evidence type="ECO:0000313" key="7">
    <source>
        <dbReference type="Proteomes" id="UP000321464"/>
    </source>
</evidence>
<dbReference type="Gene3D" id="6.10.250.690">
    <property type="match status" value="1"/>
</dbReference>
<evidence type="ECO:0000256" key="1">
    <source>
        <dbReference type="ARBA" id="ARBA00023125"/>
    </source>
</evidence>
<dbReference type="GO" id="GO:0005829">
    <property type="term" value="C:cytosol"/>
    <property type="evidence" value="ECO:0007669"/>
    <property type="project" value="TreeGrafter"/>
</dbReference>
<sequence>MARVLIIEDNERLARLIADGLAAQGHVCDAVHSLAAAEDALAGAPFDGIVLDLGLPDGDGVDWMRGHHGPRPPILVLTARDALEDRIRGLDAGADDYLPKPFAMSELAARLRALLRRPGGRQDAVLVLGNVAFDPASQQVTVDGTALDLTRREAALIELLLRRAGQVVRRAVIESSLYTFDEAVTPNAVEANISRLRRKLEDAGAALELHTIRGVGYMARARGA</sequence>
<accession>A0A512AG60</accession>
<dbReference type="SMART" id="SM00862">
    <property type="entry name" value="Trans_reg_C"/>
    <property type="match status" value="1"/>
</dbReference>
<protein>
    <submittedName>
        <fullName evidence="6">DNA-binding response regulator</fullName>
    </submittedName>
</protein>
<dbReference type="PROSITE" id="PS50110">
    <property type="entry name" value="RESPONSE_REGULATORY"/>
    <property type="match status" value="1"/>
</dbReference>
<feature type="modified residue" description="4-aspartylphosphate" evidence="2">
    <location>
        <position position="52"/>
    </location>
</feature>
<dbReference type="RefSeq" id="WP_147158083.1">
    <property type="nucleotide sequence ID" value="NZ_BJYR01000003.1"/>
</dbReference>
<dbReference type="EMBL" id="BJYR01000003">
    <property type="protein sequence ID" value="GEN98694.1"/>
    <property type="molecule type" value="Genomic_DNA"/>
</dbReference>
<keyword evidence="7" id="KW-1185">Reference proteome</keyword>
<evidence type="ECO:0000259" key="4">
    <source>
        <dbReference type="PROSITE" id="PS50110"/>
    </source>
</evidence>
<feature type="DNA-binding region" description="OmpR/PhoB-type" evidence="3">
    <location>
        <begin position="123"/>
        <end position="221"/>
    </location>
</feature>
<reference evidence="6 7" key="1">
    <citation type="submission" date="2019-07" db="EMBL/GenBank/DDBJ databases">
        <title>Whole genome shotgun sequence of Novosphingobium sediminis NBRC 106119.</title>
        <authorList>
            <person name="Hosoyama A."/>
            <person name="Uohara A."/>
            <person name="Ohji S."/>
            <person name="Ichikawa N."/>
        </authorList>
    </citation>
    <scope>NUCLEOTIDE SEQUENCE [LARGE SCALE GENOMIC DNA]</scope>
    <source>
        <strain evidence="6 7">NBRC 106119</strain>
    </source>
</reference>
<dbReference type="GO" id="GO:0000156">
    <property type="term" value="F:phosphorelay response regulator activity"/>
    <property type="evidence" value="ECO:0007669"/>
    <property type="project" value="TreeGrafter"/>
</dbReference>
<dbReference type="Gene3D" id="3.40.50.2300">
    <property type="match status" value="1"/>
</dbReference>
<dbReference type="SUPFAM" id="SSF52172">
    <property type="entry name" value="CheY-like"/>
    <property type="match status" value="1"/>
</dbReference>
<dbReference type="GO" id="GO:0032993">
    <property type="term" value="C:protein-DNA complex"/>
    <property type="evidence" value="ECO:0007669"/>
    <property type="project" value="TreeGrafter"/>
</dbReference>
<evidence type="ECO:0000259" key="5">
    <source>
        <dbReference type="PROSITE" id="PS51755"/>
    </source>
</evidence>
<feature type="domain" description="OmpR/PhoB-type" evidence="5">
    <location>
        <begin position="123"/>
        <end position="221"/>
    </location>
</feature>
<dbReference type="AlphaFoldDB" id="A0A512AG60"/>
<dbReference type="Gene3D" id="1.10.10.10">
    <property type="entry name" value="Winged helix-like DNA-binding domain superfamily/Winged helix DNA-binding domain"/>
    <property type="match status" value="1"/>
</dbReference>
<comment type="caution">
    <text evidence="6">The sequence shown here is derived from an EMBL/GenBank/DDBJ whole genome shotgun (WGS) entry which is preliminary data.</text>
</comment>
<dbReference type="OrthoDB" id="9802426at2"/>
<dbReference type="PANTHER" id="PTHR48111">
    <property type="entry name" value="REGULATOR OF RPOS"/>
    <property type="match status" value="1"/>
</dbReference>
<dbReference type="Pfam" id="PF00486">
    <property type="entry name" value="Trans_reg_C"/>
    <property type="match status" value="1"/>
</dbReference>
<evidence type="ECO:0000313" key="6">
    <source>
        <dbReference type="EMBL" id="GEN98694.1"/>
    </source>
</evidence>
<dbReference type="PANTHER" id="PTHR48111:SF36">
    <property type="entry name" value="TRANSCRIPTIONAL REGULATORY PROTEIN CUTR"/>
    <property type="match status" value="1"/>
</dbReference>
<keyword evidence="1 3" id="KW-0238">DNA-binding</keyword>
<dbReference type="InterPro" id="IPR001867">
    <property type="entry name" value="OmpR/PhoB-type_DNA-bd"/>
</dbReference>
<dbReference type="PROSITE" id="PS51755">
    <property type="entry name" value="OMPR_PHOB"/>
    <property type="match status" value="1"/>
</dbReference>
<dbReference type="Proteomes" id="UP000321464">
    <property type="component" value="Unassembled WGS sequence"/>
</dbReference>
<dbReference type="GO" id="GO:0000976">
    <property type="term" value="F:transcription cis-regulatory region binding"/>
    <property type="evidence" value="ECO:0007669"/>
    <property type="project" value="TreeGrafter"/>
</dbReference>
<proteinExistence type="predicted"/>
<feature type="domain" description="Response regulatory" evidence="4">
    <location>
        <begin position="3"/>
        <end position="115"/>
    </location>
</feature>
<dbReference type="InterPro" id="IPR011006">
    <property type="entry name" value="CheY-like_superfamily"/>
</dbReference>
<organism evidence="6 7">
    <name type="scientific">Novosphingobium sediminis</name>
    <dbReference type="NCBI Taxonomy" id="707214"/>
    <lineage>
        <taxon>Bacteria</taxon>
        <taxon>Pseudomonadati</taxon>
        <taxon>Pseudomonadota</taxon>
        <taxon>Alphaproteobacteria</taxon>
        <taxon>Sphingomonadales</taxon>
        <taxon>Sphingomonadaceae</taxon>
        <taxon>Novosphingobium</taxon>
    </lineage>
</organism>
<dbReference type="SMART" id="SM00448">
    <property type="entry name" value="REC"/>
    <property type="match status" value="1"/>
</dbReference>
<dbReference type="Pfam" id="PF00072">
    <property type="entry name" value="Response_reg"/>
    <property type="match status" value="1"/>
</dbReference>
<evidence type="ECO:0000256" key="3">
    <source>
        <dbReference type="PROSITE-ProRule" id="PRU01091"/>
    </source>
</evidence>
<dbReference type="GO" id="GO:0006355">
    <property type="term" value="P:regulation of DNA-templated transcription"/>
    <property type="evidence" value="ECO:0007669"/>
    <property type="project" value="InterPro"/>
</dbReference>
<dbReference type="CDD" id="cd00383">
    <property type="entry name" value="trans_reg_C"/>
    <property type="match status" value="1"/>
</dbReference>
<dbReference type="InterPro" id="IPR039420">
    <property type="entry name" value="WalR-like"/>
</dbReference>
<dbReference type="InterPro" id="IPR001789">
    <property type="entry name" value="Sig_transdc_resp-reg_receiver"/>
</dbReference>
<dbReference type="InterPro" id="IPR036388">
    <property type="entry name" value="WH-like_DNA-bd_sf"/>
</dbReference>